<dbReference type="AlphaFoldDB" id="A0AAU7BZQ8"/>
<evidence type="ECO:0000256" key="1">
    <source>
        <dbReference type="ARBA" id="ARBA00022727"/>
    </source>
</evidence>
<dbReference type="Gene3D" id="3.40.50.2020">
    <property type="match status" value="1"/>
</dbReference>
<dbReference type="EMBL" id="CP157197">
    <property type="protein sequence ID" value="XBG66643.1"/>
    <property type="molecule type" value="Genomic_DNA"/>
</dbReference>
<organism evidence="2">
    <name type="scientific">Rickettsia oklahomensis</name>
    <dbReference type="NCBI Taxonomy" id="3141789"/>
    <lineage>
        <taxon>Bacteria</taxon>
        <taxon>Pseudomonadati</taxon>
        <taxon>Pseudomonadota</taxon>
        <taxon>Alphaproteobacteria</taxon>
        <taxon>Rickettsiales</taxon>
        <taxon>Rickettsiaceae</taxon>
        <taxon>Rickettsieae</taxon>
        <taxon>Rickettsia</taxon>
        <taxon>belli group</taxon>
    </lineage>
</organism>
<proteinExistence type="predicted"/>
<protein>
    <submittedName>
        <fullName evidence="2">Uncharacterized protein</fullName>
    </submittedName>
</protein>
<dbReference type="GO" id="GO:0009165">
    <property type="term" value="P:nucleotide biosynthetic process"/>
    <property type="evidence" value="ECO:0007669"/>
    <property type="project" value="UniProtKB-KW"/>
</dbReference>
<dbReference type="KEGG" id="rof:AAGW17_02000"/>
<keyword evidence="1" id="KW-0545">Nucleotide biosynthesis</keyword>
<evidence type="ECO:0000313" key="2">
    <source>
        <dbReference type="EMBL" id="XBG66643.1"/>
    </source>
</evidence>
<reference evidence="2" key="1">
    <citation type="submission" date="2024-05" db="EMBL/GenBank/DDBJ databases">
        <title>Characterization of a novel Rickettsia species. (Rickettsia oklahomia sp. nov.) from Amblyomma americanum ticks.</title>
        <authorList>
            <person name="Korla P.K."/>
            <person name="Karounos M."/>
            <person name="Wilson J.M."/>
            <person name="Little S.E."/>
            <person name="Qurollo B.A."/>
        </authorList>
    </citation>
    <scope>NUCLEOTIDE SEQUENCE</scope>
    <source>
        <strain evidence="2">Oklahoma-10</strain>
    </source>
</reference>
<gene>
    <name evidence="2" type="ORF">AAGW17_02000</name>
</gene>
<name>A0AAU7BZQ8_9RICK</name>
<dbReference type="RefSeq" id="WP_347939266.1">
    <property type="nucleotide sequence ID" value="NZ_CP157197.1"/>
</dbReference>
<accession>A0AAU7BZQ8</accession>
<sequence>MQGKIIYVLILSTIPARLIADFLEKLGVNHVITIDLHSEIEKFFKIPVSNLKPTNIIYPVFKNF</sequence>
<dbReference type="InterPro" id="IPR029057">
    <property type="entry name" value="PRTase-like"/>
</dbReference>
<dbReference type="FunFam" id="3.40.50.2020:FF:000014">
    <property type="entry name" value="Ribose-phosphate pyrophosphokinase 1"/>
    <property type="match status" value="1"/>
</dbReference>
<dbReference type="SUPFAM" id="SSF53271">
    <property type="entry name" value="PRTase-like"/>
    <property type="match status" value="1"/>
</dbReference>